<keyword evidence="1" id="KW-0472">Membrane</keyword>
<keyword evidence="1" id="KW-0812">Transmembrane</keyword>
<proteinExistence type="predicted"/>
<feature type="transmembrane region" description="Helical" evidence="1">
    <location>
        <begin position="12"/>
        <end position="33"/>
    </location>
</feature>
<reference evidence="3" key="1">
    <citation type="submission" date="2022-11" db="UniProtKB">
        <authorList>
            <consortium name="WormBaseParasite"/>
        </authorList>
    </citation>
    <scope>IDENTIFICATION</scope>
</reference>
<name>A0A915AN25_PARUN</name>
<keyword evidence="1" id="KW-1133">Transmembrane helix</keyword>
<evidence type="ECO:0000313" key="2">
    <source>
        <dbReference type="Proteomes" id="UP000887569"/>
    </source>
</evidence>
<evidence type="ECO:0000256" key="1">
    <source>
        <dbReference type="SAM" id="Phobius"/>
    </source>
</evidence>
<accession>A0A915AN25</accession>
<evidence type="ECO:0000313" key="3">
    <source>
        <dbReference type="WBParaSite" id="PgR011_g097_t01"/>
    </source>
</evidence>
<sequence length="77" mass="9166">FLIQSNHFFEPLVILVTMAYFGHLGDIVFRCLFHILSTLLLDIIYKCIFFPSSFPASWNHFSFANNRRFIVWFFGKL</sequence>
<organism evidence="2 3">
    <name type="scientific">Parascaris univalens</name>
    <name type="common">Nematode worm</name>
    <dbReference type="NCBI Taxonomy" id="6257"/>
    <lineage>
        <taxon>Eukaryota</taxon>
        <taxon>Metazoa</taxon>
        <taxon>Ecdysozoa</taxon>
        <taxon>Nematoda</taxon>
        <taxon>Chromadorea</taxon>
        <taxon>Rhabditida</taxon>
        <taxon>Spirurina</taxon>
        <taxon>Ascaridomorpha</taxon>
        <taxon>Ascaridoidea</taxon>
        <taxon>Ascarididae</taxon>
        <taxon>Parascaris</taxon>
    </lineage>
</organism>
<dbReference type="Proteomes" id="UP000887569">
    <property type="component" value="Unplaced"/>
</dbReference>
<dbReference type="AlphaFoldDB" id="A0A915AN25"/>
<protein>
    <submittedName>
        <fullName evidence="3">Ovule protein</fullName>
    </submittedName>
</protein>
<keyword evidence="2" id="KW-1185">Reference proteome</keyword>
<dbReference type="WBParaSite" id="PgR011_g097_t01">
    <property type="protein sequence ID" value="PgR011_g097_t01"/>
    <property type="gene ID" value="PgR011_g097"/>
</dbReference>